<protein>
    <submittedName>
        <fullName evidence="1">Uncharacterized protein</fullName>
    </submittedName>
</protein>
<gene>
    <name evidence="1" type="ORF">HNQ08_005270</name>
</gene>
<name>A0A7W8JZL5_9DEIO</name>
<reference evidence="1 2" key="1">
    <citation type="submission" date="2020-08" db="EMBL/GenBank/DDBJ databases">
        <title>Genomic Encyclopedia of Type Strains, Phase IV (KMG-IV): sequencing the most valuable type-strain genomes for metagenomic binning, comparative biology and taxonomic classification.</title>
        <authorList>
            <person name="Goeker M."/>
        </authorList>
    </citation>
    <scope>NUCLEOTIDE SEQUENCE [LARGE SCALE GENOMIC DNA]</scope>
    <source>
        <strain evidence="1 2">DSM 27939</strain>
    </source>
</reference>
<dbReference type="EMBL" id="JACHFL010000028">
    <property type="protein sequence ID" value="MBB5366141.1"/>
    <property type="molecule type" value="Genomic_DNA"/>
</dbReference>
<proteinExistence type="predicted"/>
<dbReference type="InterPro" id="IPR020323">
    <property type="entry name" value="DUF2716"/>
</dbReference>
<sequence length="105" mass="12311">MSDQPAWWEIEEPEYSQVWDDVNLAFDFKPSMSPSDWPGFREPVPSVTYALSTEWDAASSEEFLALMKGHIRTCARPDEWVYGLDYHHTCCRYNPHLLEEPEPDE</sequence>
<evidence type="ECO:0000313" key="1">
    <source>
        <dbReference type="EMBL" id="MBB5366141.1"/>
    </source>
</evidence>
<dbReference type="AlphaFoldDB" id="A0A7W8JZL5"/>
<keyword evidence="2" id="KW-1185">Reference proteome</keyword>
<accession>A0A7W8JZL5</accession>
<organism evidence="1 2">
    <name type="scientific">Deinococcus humi</name>
    <dbReference type="NCBI Taxonomy" id="662880"/>
    <lineage>
        <taxon>Bacteria</taxon>
        <taxon>Thermotogati</taxon>
        <taxon>Deinococcota</taxon>
        <taxon>Deinococci</taxon>
        <taxon>Deinococcales</taxon>
        <taxon>Deinococcaceae</taxon>
        <taxon>Deinococcus</taxon>
    </lineage>
</organism>
<evidence type="ECO:0000313" key="2">
    <source>
        <dbReference type="Proteomes" id="UP000552709"/>
    </source>
</evidence>
<comment type="caution">
    <text evidence="1">The sequence shown here is derived from an EMBL/GenBank/DDBJ whole genome shotgun (WGS) entry which is preliminary data.</text>
</comment>
<dbReference type="Proteomes" id="UP000552709">
    <property type="component" value="Unassembled WGS sequence"/>
</dbReference>
<dbReference type="Pfam" id="PF10898">
    <property type="entry name" value="DUF2716"/>
    <property type="match status" value="1"/>
</dbReference>